<comment type="similarity">
    <text evidence="2 8">Belongs to the ZIP transporter (TC 2.A.5) family.</text>
</comment>
<evidence type="ECO:0000256" key="8">
    <source>
        <dbReference type="RuleBase" id="RU362088"/>
    </source>
</evidence>
<dbReference type="STRING" id="1344418.A0A1D2V9W3"/>
<gene>
    <name evidence="9" type="ORF">ASCRUDRAFT_17365</name>
</gene>
<feature type="transmembrane region" description="Helical" evidence="8">
    <location>
        <begin position="230"/>
        <end position="250"/>
    </location>
</feature>
<evidence type="ECO:0000256" key="1">
    <source>
        <dbReference type="ARBA" id="ARBA00004141"/>
    </source>
</evidence>
<dbReference type="GO" id="GO:0071578">
    <property type="term" value="P:zinc ion import across plasma membrane"/>
    <property type="evidence" value="ECO:0007669"/>
    <property type="project" value="TreeGrafter"/>
</dbReference>
<comment type="subcellular location">
    <subcellularLocation>
        <location evidence="1 8">Membrane</location>
        <topology evidence="1 8">Multi-pass membrane protein</topology>
    </subcellularLocation>
</comment>
<keyword evidence="4 8" id="KW-0812">Transmembrane</keyword>
<dbReference type="PANTHER" id="PTHR11040">
    <property type="entry name" value="ZINC/IRON TRANSPORTER"/>
    <property type="match status" value="1"/>
</dbReference>
<keyword evidence="6 8" id="KW-0406">Ion transport</keyword>
<keyword evidence="3 8" id="KW-0813">Transport</keyword>
<sequence>ECESGNDYNDQFMGIRISSIFVILVTSTFAALFPVLSSRYSFIKLPSWCFFICKYFGTGVILATTFIHLLTPAVEYLGHECLGGTFAEYPWAFAITFMTLVILFFIEMVIYHYIKNFSNSSSAPVSQPLIESNQDSIDEDKKVSLDKDLENSKIDPTDLGSFTGQLISIFVLEFGIIFHSVFVGLALAVSGDEFKTLYVVIVFHQVFEGLGLGARIAITDWPKEKRFTPYVLALGYGLSTPISIAIGLGVRNSYSPGSRTALITNGIFDSISAGILLYTSIVELMAHELLFTEEFDNKPEDASHKGTKKMFAAYGLLCLGGLLMALLGKWA</sequence>
<dbReference type="GeneID" id="30963117"/>
<dbReference type="GO" id="GO:0000007">
    <property type="term" value="F:low-affinity zinc ion transmembrane transporter activity"/>
    <property type="evidence" value="ECO:0007669"/>
    <property type="project" value="TreeGrafter"/>
</dbReference>
<evidence type="ECO:0000256" key="4">
    <source>
        <dbReference type="ARBA" id="ARBA00022692"/>
    </source>
</evidence>
<feature type="non-terminal residue" evidence="9">
    <location>
        <position position="331"/>
    </location>
</feature>
<feature type="non-terminal residue" evidence="9">
    <location>
        <position position="1"/>
    </location>
</feature>
<dbReference type="InterPro" id="IPR003689">
    <property type="entry name" value="ZIP"/>
</dbReference>
<dbReference type="Pfam" id="PF02535">
    <property type="entry name" value="Zip"/>
    <property type="match status" value="1"/>
</dbReference>
<dbReference type="NCBIfam" id="TIGR00820">
    <property type="entry name" value="zip"/>
    <property type="match status" value="1"/>
</dbReference>
<proteinExistence type="inferred from homology"/>
<dbReference type="InParanoid" id="A0A1D2V9W3"/>
<dbReference type="Proteomes" id="UP000095038">
    <property type="component" value="Unassembled WGS sequence"/>
</dbReference>
<accession>A0A1D2V9W3</accession>
<feature type="transmembrane region" description="Helical" evidence="8">
    <location>
        <begin position="48"/>
        <end position="71"/>
    </location>
</feature>
<dbReference type="OrthoDB" id="448280at2759"/>
<keyword evidence="10" id="KW-1185">Reference proteome</keyword>
<evidence type="ECO:0000313" key="9">
    <source>
        <dbReference type="EMBL" id="ODV58442.1"/>
    </source>
</evidence>
<protein>
    <submittedName>
        <fullName evidence="9">ZIP zinc/iron transport family</fullName>
    </submittedName>
</protein>
<name>A0A1D2V9W3_9ASCO</name>
<dbReference type="AlphaFoldDB" id="A0A1D2V9W3"/>
<dbReference type="PANTHER" id="PTHR11040:SF69">
    <property type="entry name" value="ZINC-REGULATED TRANSPORTER 2"/>
    <property type="match status" value="1"/>
</dbReference>
<organism evidence="9 10">
    <name type="scientific">Ascoidea rubescens DSM 1968</name>
    <dbReference type="NCBI Taxonomy" id="1344418"/>
    <lineage>
        <taxon>Eukaryota</taxon>
        <taxon>Fungi</taxon>
        <taxon>Dikarya</taxon>
        <taxon>Ascomycota</taxon>
        <taxon>Saccharomycotina</taxon>
        <taxon>Saccharomycetes</taxon>
        <taxon>Ascoideaceae</taxon>
        <taxon>Ascoidea</taxon>
    </lineage>
</organism>
<feature type="transmembrane region" description="Helical" evidence="8">
    <location>
        <begin position="15"/>
        <end position="36"/>
    </location>
</feature>
<feature type="transmembrane region" description="Helical" evidence="8">
    <location>
        <begin position="166"/>
        <end position="190"/>
    </location>
</feature>
<evidence type="ECO:0000256" key="7">
    <source>
        <dbReference type="ARBA" id="ARBA00023136"/>
    </source>
</evidence>
<dbReference type="FunCoup" id="A0A1D2V9W3">
    <property type="interactions" value="505"/>
</dbReference>
<dbReference type="GO" id="GO:0005886">
    <property type="term" value="C:plasma membrane"/>
    <property type="evidence" value="ECO:0007669"/>
    <property type="project" value="TreeGrafter"/>
</dbReference>
<feature type="transmembrane region" description="Helical" evidence="8">
    <location>
        <begin position="91"/>
        <end position="114"/>
    </location>
</feature>
<evidence type="ECO:0000256" key="2">
    <source>
        <dbReference type="ARBA" id="ARBA00006939"/>
    </source>
</evidence>
<evidence type="ECO:0000313" key="10">
    <source>
        <dbReference type="Proteomes" id="UP000095038"/>
    </source>
</evidence>
<evidence type="ECO:0000256" key="6">
    <source>
        <dbReference type="ARBA" id="ARBA00023065"/>
    </source>
</evidence>
<evidence type="ECO:0000256" key="5">
    <source>
        <dbReference type="ARBA" id="ARBA00022989"/>
    </source>
</evidence>
<feature type="transmembrane region" description="Helical" evidence="8">
    <location>
        <begin position="311"/>
        <end position="330"/>
    </location>
</feature>
<dbReference type="EMBL" id="KV454492">
    <property type="protein sequence ID" value="ODV58442.1"/>
    <property type="molecule type" value="Genomic_DNA"/>
</dbReference>
<feature type="transmembrane region" description="Helical" evidence="8">
    <location>
        <begin position="196"/>
        <end position="218"/>
    </location>
</feature>
<feature type="transmembrane region" description="Helical" evidence="8">
    <location>
        <begin position="270"/>
        <end position="290"/>
    </location>
</feature>
<evidence type="ECO:0000256" key="3">
    <source>
        <dbReference type="ARBA" id="ARBA00022448"/>
    </source>
</evidence>
<dbReference type="RefSeq" id="XP_020044749.1">
    <property type="nucleotide sequence ID" value="XM_020189481.2"/>
</dbReference>
<reference evidence="10" key="1">
    <citation type="submission" date="2016-05" db="EMBL/GenBank/DDBJ databases">
        <title>Comparative genomics of biotechnologically important yeasts.</title>
        <authorList>
            <consortium name="DOE Joint Genome Institute"/>
            <person name="Riley R."/>
            <person name="Haridas S."/>
            <person name="Wolfe K.H."/>
            <person name="Lopes M.R."/>
            <person name="Hittinger C.T."/>
            <person name="Goker M."/>
            <person name="Salamov A."/>
            <person name="Wisecaver J."/>
            <person name="Long T.M."/>
            <person name="Aerts A.L."/>
            <person name="Barry K."/>
            <person name="Choi C."/>
            <person name="Clum A."/>
            <person name="Coughlan A.Y."/>
            <person name="Deshpande S."/>
            <person name="Douglass A.P."/>
            <person name="Hanson S.J."/>
            <person name="Klenk H.-P."/>
            <person name="Labutti K."/>
            <person name="Lapidus A."/>
            <person name="Lindquist E."/>
            <person name="Lipzen A."/>
            <person name="Meier-Kolthoff J.P."/>
            <person name="Ohm R.A."/>
            <person name="Otillar R.P."/>
            <person name="Pangilinan J."/>
            <person name="Peng Y."/>
            <person name="Rokas A."/>
            <person name="Rosa C.A."/>
            <person name="Scheuner C."/>
            <person name="Sibirny A.A."/>
            <person name="Slot J.C."/>
            <person name="Stielow J.B."/>
            <person name="Sun H."/>
            <person name="Kurtzman C.P."/>
            <person name="Blackwell M."/>
            <person name="Grigoriev I.V."/>
            <person name="Jeffries T.W."/>
        </authorList>
    </citation>
    <scope>NUCLEOTIDE SEQUENCE [LARGE SCALE GENOMIC DNA]</scope>
    <source>
        <strain evidence="10">DSM 1968</strain>
    </source>
</reference>
<keyword evidence="7 8" id="KW-0472">Membrane</keyword>
<dbReference type="InterPro" id="IPR004698">
    <property type="entry name" value="Zn/Fe_permease_fun/pln"/>
</dbReference>
<keyword evidence="5 8" id="KW-1133">Transmembrane helix</keyword>